<sequence>MLSFILLWSLQTAEGFDGVGQRGRLLRPLTILRVQGRTVRTPSTPPDLSEPGFGGQLLPHESPGQILPRVEQDVPAGPQNPEQDEGAGTLTPHCENLAELAKQSPHPEPNPPHTAPDLSLAGRGGEEWTAVRVEAAFELRVLTRVLTRSRWNVWRCLTSCHVAALGGTLASSPADSGWEPAALMLVDEAAEHPSPPSSLRGDPYSDRLPET</sequence>
<reference evidence="1" key="1">
    <citation type="submission" date="2023-05" db="EMBL/GenBank/DDBJ databases">
        <authorList>
            <consortium name="ELIXIR-Norway"/>
        </authorList>
    </citation>
    <scope>NUCLEOTIDE SEQUENCE</scope>
</reference>
<proteinExistence type="predicted"/>
<organism evidence="1 2">
    <name type="scientific">Rangifer tarandus platyrhynchus</name>
    <name type="common">Svalbard reindeer</name>
    <dbReference type="NCBI Taxonomy" id="3082113"/>
    <lineage>
        <taxon>Eukaryota</taxon>
        <taxon>Metazoa</taxon>
        <taxon>Chordata</taxon>
        <taxon>Craniata</taxon>
        <taxon>Vertebrata</taxon>
        <taxon>Euteleostomi</taxon>
        <taxon>Mammalia</taxon>
        <taxon>Eutheria</taxon>
        <taxon>Laurasiatheria</taxon>
        <taxon>Artiodactyla</taxon>
        <taxon>Ruminantia</taxon>
        <taxon>Pecora</taxon>
        <taxon>Cervidae</taxon>
        <taxon>Odocoileinae</taxon>
        <taxon>Rangifer</taxon>
    </lineage>
</organism>
<dbReference type="Proteomes" id="UP001162501">
    <property type="component" value="Chromosome 25"/>
</dbReference>
<evidence type="ECO:0000313" key="1">
    <source>
        <dbReference type="EMBL" id="CAN0264985.1"/>
    </source>
</evidence>
<protein>
    <submittedName>
        <fullName evidence="1">Uncharacterized protein</fullName>
    </submittedName>
</protein>
<accession>A0AC59Z728</accession>
<name>A0AC59Z728_RANTA</name>
<dbReference type="EMBL" id="OX596109">
    <property type="protein sequence ID" value="CAN0264985.1"/>
    <property type="molecule type" value="Genomic_DNA"/>
</dbReference>
<reference evidence="1" key="2">
    <citation type="submission" date="2025-03" db="EMBL/GenBank/DDBJ databases">
        <authorList>
            <consortium name="ELIXIR-Norway"/>
            <consortium name="Elixir Norway"/>
        </authorList>
    </citation>
    <scope>NUCLEOTIDE SEQUENCE</scope>
</reference>
<evidence type="ECO:0000313" key="2">
    <source>
        <dbReference type="Proteomes" id="UP001162501"/>
    </source>
</evidence>
<gene>
    <name evidence="1" type="ORF">MRATA1EN22A_LOCUS14568</name>
</gene>